<comment type="similarity">
    <text evidence="6">Belongs to the methyltransferase superfamily. RNA methyltransferase RsmG family.</text>
</comment>
<gene>
    <name evidence="6" type="primary">rsmG</name>
    <name evidence="7" type="ORF">SAMN05216234_1563</name>
</gene>
<dbReference type="InterPro" id="IPR003682">
    <property type="entry name" value="rRNA_ssu_MeTfrase_G"/>
</dbReference>
<keyword evidence="2 6" id="KW-0698">rRNA processing</keyword>
<accession>A0A1I5U7A8</accession>
<keyword evidence="3 6" id="KW-0489">Methyltransferase</keyword>
<dbReference type="NCBIfam" id="TIGR00138">
    <property type="entry name" value="rsmG_gidB"/>
    <property type="match status" value="1"/>
</dbReference>
<evidence type="ECO:0000313" key="7">
    <source>
        <dbReference type="EMBL" id="SFP91179.1"/>
    </source>
</evidence>
<evidence type="ECO:0000256" key="4">
    <source>
        <dbReference type="ARBA" id="ARBA00022679"/>
    </source>
</evidence>
<feature type="binding site" evidence="6">
    <location>
        <position position="68"/>
    </location>
    <ligand>
        <name>S-adenosyl-L-methionine</name>
        <dbReference type="ChEBI" id="CHEBI:59789"/>
    </ligand>
</feature>
<dbReference type="CDD" id="cd02440">
    <property type="entry name" value="AdoMet_MTases"/>
    <property type="match status" value="1"/>
</dbReference>
<comment type="function">
    <text evidence="6">Specifically methylates the N7 position of a guanine in 16S rRNA.</text>
</comment>
<dbReference type="SUPFAM" id="SSF53335">
    <property type="entry name" value="S-adenosyl-L-methionine-dependent methyltransferases"/>
    <property type="match status" value="1"/>
</dbReference>
<dbReference type="Pfam" id="PF02527">
    <property type="entry name" value="GidB"/>
    <property type="match status" value="1"/>
</dbReference>
<feature type="binding site" evidence="6">
    <location>
        <position position="63"/>
    </location>
    <ligand>
        <name>S-adenosyl-L-methionine</name>
        <dbReference type="ChEBI" id="CHEBI:59789"/>
    </ligand>
</feature>
<feature type="binding site" evidence="6">
    <location>
        <begin position="114"/>
        <end position="115"/>
    </location>
    <ligand>
        <name>S-adenosyl-L-methionine</name>
        <dbReference type="ChEBI" id="CHEBI:59789"/>
    </ligand>
</feature>
<dbReference type="GO" id="GO:0070043">
    <property type="term" value="F:rRNA (guanine-N7-)-methyltransferase activity"/>
    <property type="evidence" value="ECO:0007669"/>
    <property type="project" value="UniProtKB-UniRule"/>
</dbReference>
<keyword evidence="8" id="KW-1185">Reference proteome</keyword>
<reference evidence="7 8" key="1">
    <citation type="submission" date="2016-10" db="EMBL/GenBank/DDBJ databases">
        <authorList>
            <person name="de Groot N.N."/>
        </authorList>
    </citation>
    <scope>NUCLEOTIDE SEQUENCE [LARGE SCALE GENOMIC DNA]</scope>
    <source>
        <strain evidence="7 8">EP1-55-1</strain>
    </source>
</reference>
<dbReference type="EC" id="2.1.1.-" evidence="6"/>
<comment type="subcellular location">
    <subcellularLocation>
        <location evidence="6">Cytoplasm</location>
    </subcellularLocation>
</comment>
<dbReference type="PANTHER" id="PTHR31760">
    <property type="entry name" value="S-ADENOSYL-L-METHIONINE-DEPENDENT METHYLTRANSFERASES SUPERFAMILY PROTEIN"/>
    <property type="match status" value="1"/>
</dbReference>
<evidence type="ECO:0000256" key="1">
    <source>
        <dbReference type="ARBA" id="ARBA00022490"/>
    </source>
</evidence>
<feature type="binding site" evidence="6">
    <location>
        <position position="128"/>
    </location>
    <ligand>
        <name>S-adenosyl-L-methionine</name>
        <dbReference type="ChEBI" id="CHEBI:59789"/>
    </ligand>
</feature>
<keyword evidence="5 6" id="KW-0949">S-adenosyl-L-methionine</keyword>
<dbReference type="Gene3D" id="3.40.50.150">
    <property type="entry name" value="Vaccinia Virus protein VP39"/>
    <property type="match status" value="1"/>
</dbReference>
<protein>
    <recommendedName>
        <fullName evidence="6">Ribosomal RNA small subunit methyltransferase G</fullName>
        <ecNumber evidence="6">2.1.1.-</ecNumber>
    </recommendedName>
    <alternativeName>
        <fullName evidence="6">16S rRNA 7-methylguanosine methyltransferase</fullName>
        <shortName evidence="6">16S rRNA m7G methyltransferase</shortName>
    </alternativeName>
</protein>
<name>A0A1I5U7A8_9BACT</name>
<proteinExistence type="inferred from homology"/>
<dbReference type="Proteomes" id="UP000199227">
    <property type="component" value="Unassembled WGS sequence"/>
</dbReference>
<comment type="caution">
    <text evidence="6">Lacks conserved residue(s) required for the propagation of feature annotation.</text>
</comment>
<evidence type="ECO:0000256" key="3">
    <source>
        <dbReference type="ARBA" id="ARBA00022603"/>
    </source>
</evidence>
<organism evidence="7 8">
    <name type="scientific">Hydrogenimonas thermophila</name>
    <dbReference type="NCBI Taxonomy" id="223786"/>
    <lineage>
        <taxon>Bacteria</taxon>
        <taxon>Pseudomonadati</taxon>
        <taxon>Campylobacterota</taxon>
        <taxon>Epsilonproteobacteria</taxon>
        <taxon>Campylobacterales</taxon>
        <taxon>Hydrogenimonadaceae</taxon>
        <taxon>Hydrogenimonas</taxon>
    </lineage>
</organism>
<sequence>MKKLKLPDEVYKKLDSFTKSLMDWNKVHNLTGAKTYEAINEQIYDSIYPLTFLSKQNSLLDIGTGAGFPGMILAIAMPETECTLCEPLRKRASFLKFIVRELELTNVTVEANRVEDLEVRPYDLITSRAVTDTKTLIEWSRPFIGENTQMLFYKGEQVFEEVKGLESCKYELISRDQRNYLWIKKLGVS</sequence>
<dbReference type="AlphaFoldDB" id="A0A1I5U7A8"/>
<dbReference type="PANTHER" id="PTHR31760:SF0">
    <property type="entry name" value="S-ADENOSYL-L-METHIONINE-DEPENDENT METHYLTRANSFERASES SUPERFAMILY PROTEIN"/>
    <property type="match status" value="1"/>
</dbReference>
<keyword evidence="1 6" id="KW-0963">Cytoplasm</keyword>
<dbReference type="GO" id="GO:0005829">
    <property type="term" value="C:cytosol"/>
    <property type="evidence" value="ECO:0007669"/>
    <property type="project" value="TreeGrafter"/>
</dbReference>
<dbReference type="EMBL" id="FOXB01000056">
    <property type="protein sequence ID" value="SFP91179.1"/>
    <property type="molecule type" value="Genomic_DNA"/>
</dbReference>
<dbReference type="PIRSF" id="PIRSF003078">
    <property type="entry name" value="GidB"/>
    <property type="match status" value="1"/>
</dbReference>
<evidence type="ECO:0000256" key="5">
    <source>
        <dbReference type="ARBA" id="ARBA00022691"/>
    </source>
</evidence>
<keyword evidence="4 6" id="KW-0808">Transferase</keyword>
<dbReference type="RefSeq" id="WP_245757069.1">
    <property type="nucleotide sequence ID" value="NZ_FOXB01000056.1"/>
</dbReference>
<evidence type="ECO:0000256" key="6">
    <source>
        <dbReference type="HAMAP-Rule" id="MF_00074"/>
    </source>
</evidence>
<dbReference type="InterPro" id="IPR029063">
    <property type="entry name" value="SAM-dependent_MTases_sf"/>
</dbReference>
<dbReference type="HAMAP" id="MF_00074">
    <property type="entry name" value="16SrRNA_methyltr_G"/>
    <property type="match status" value="1"/>
</dbReference>
<evidence type="ECO:0000313" key="8">
    <source>
        <dbReference type="Proteomes" id="UP000199227"/>
    </source>
</evidence>
<dbReference type="STRING" id="223786.SAMN05216234_1563"/>
<evidence type="ECO:0000256" key="2">
    <source>
        <dbReference type="ARBA" id="ARBA00022552"/>
    </source>
</evidence>